<feature type="transmembrane region" description="Helical" evidence="5">
    <location>
        <begin position="90"/>
        <end position="109"/>
    </location>
</feature>
<dbReference type="PROSITE" id="PS00216">
    <property type="entry name" value="SUGAR_TRANSPORT_1"/>
    <property type="match status" value="1"/>
</dbReference>
<sequence length="442" mass="44954">MTYSAQSAAGRIDDGPMNGWQWVAVLMTAGLNALDGIDVLSISYAAPGIGAHWGVAPGALGWILAMELLGMAAGSLLLGGVADRIGRRHTILGCLVAMATGMLLAGQATGPLPLLGARLLTGLGIGGMLPAINAAAAELSNRRRRSLAMALMVIGYPIGGILGGLAARAIFDHGGGWQDLFHLGGTVTLAFIPLVWLLLPETPAHLESRGARGDLARLNRTLARFGHASVRAIDGTPRAIPHGSLAALFGPGFVVTTLCVTVAYFAHIMSFYFIIKWVPKMVVDLGADPATAASLLAWANVGGACGGALFGLLAARTGLKRLTLTALLGSAIFVALFGLTRGTPDILWAKLLLTGLFANGAIAGLYLTIAAVFPPELRAAGTGFAIGVGRGAAALAPVAAGYMFQAGMGIGSVAVAMGCGSVIAAAALSRVVVPADRVRRTG</sequence>
<feature type="transmembrane region" description="Helical" evidence="5">
    <location>
        <begin position="59"/>
        <end position="78"/>
    </location>
</feature>
<keyword evidence="2 5" id="KW-0812">Transmembrane</keyword>
<feature type="transmembrane region" description="Helical" evidence="5">
    <location>
        <begin position="248"/>
        <end position="275"/>
    </location>
</feature>
<dbReference type="InterPro" id="IPR020846">
    <property type="entry name" value="MFS_dom"/>
</dbReference>
<reference evidence="7 8" key="1">
    <citation type="submission" date="2017-08" db="EMBL/GenBank/DDBJ databases">
        <title>Infants hospitalized years apart are colonized by the same room-sourced microbial strains.</title>
        <authorList>
            <person name="Brooks B."/>
            <person name="Olm M.R."/>
            <person name="Firek B.A."/>
            <person name="Baker R."/>
            <person name="Thomas B.C."/>
            <person name="Morowitz M.J."/>
            <person name="Banfield J.F."/>
        </authorList>
    </citation>
    <scope>NUCLEOTIDE SEQUENCE [LARGE SCALE GENOMIC DNA]</scope>
    <source>
        <strain evidence="7">S2_005_001_R1_22</strain>
    </source>
</reference>
<evidence type="ECO:0000313" key="8">
    <source>
        <dbReference type="Proteomes" id="UP000249229"/>
    </source>
</evidence>
<feature type="transmembrane region" description="Helical" evidence="5">
    <location>
        <begin position="147"/>
        <end position="168"/>
    </location>
</feature>
<feature type="domain" description="Major facilitator superfamily (MFS) profile" evidence="6">
    <location>
        <begin position="24"/>
        <end position="437"/>
    </location>
</feature>
<dbReference type="InterPro" id="IPR005829">
    <property type="entry name" value="Sugar_transporter_CS"/>
</dbReference>
<feature type="transmembrane region" description="Helical" evidence="5">
    <location>
        <begin position="295"/>
        <end position="315"/>
    </location>
</feature>
<accession>A0A2W5NXV9</accession>
<dbReference type="PANTHER" id="PTHR23508:SF10">
    <property type="entry name" value="CARBOXYLIC ACID TRANSPORTER PROTEIN HOMOLOG"/>
    <property type="match status" value="1"/>
</dbReference>
<keyword evidence="3 5" id="KW-1133">Transmembrane helix</keyword>
<dbReference type="InterPro" id="IPR011701">
    <property type="entry name" value="MFS"/>
</dbReference>
<evidence type="ECO:0000256" key="3">
    <source>
        <dbReference type="ARBA" id="ARBA00022989"/>
    </source>
</evidence>
<dbReference type="Proteomes" id="UP000249229">
    <property type="component" value="Unassembled WGS sequence"/>
</dbReference>
<dbReference type="GO" id="GO:0005886">
    <property type="term" value="C:plasma membrane"/>
    <property type="evidence" value="ECO:0007669"/>
    <property type="project" value="TreeGrafter"/>
</dbReference>
<name>A0A2W5NXV9_9SPHN</name>
<gene>
    <name evidence="7" type="ORF">DI544_14370</name>
</gene>
<evidence type="ECO:0000256" key="4">
    <source>
        <dbReference type="ARBA" id="ARBA00023136"/>
    </source>
</evidence>
<dbReference type="Pfam" id="PF07690">
    <property type="entry name" value="MFS_1"/>
    <property type="match status" value="1"/>
</dbReference>
<comment type="subcellular location">
    <subcellularLocation>
        <location evidence="1">Membrane</location>
        <topology evidence="1">Multi-pass membrane protein</topology>
    </subcellularLocation>
</comment>
<evidence type="ECO:0000313" key="7">
    <source>
        <dbReference type="EMBL" id="PZQ58356.1"/>
    </source>
</evidence>
<dbReference type="Gene3D" id="1.20.1250.20">
    <property type="entry name" value="MFS general substrate transporter like domains"/>
    <property type="match status" value="2"/>
</dbReference>
<feature type="transmembrane region" description="Helical" evidence="5">
    <location>
        <begin position="115"/>
        <end position="135"/>
    </location>
</feature>
<feature type="transmembrane region" description="Helical" evidence="5">
    <location>
        <begin position="384"/>
        <end position="404"/>
    </location>
</feature>
<dbReference type="GO" id="GO:0046943">
    <property type="term" value="F:carboxylic acid transmembrane transporter activity"/>
    <property type="evidence" value="ECO:0007669"/>
    <property type="project" value="TreeGrafter"/>
</dbReference>
<comment type="caution">
    <text evidence="7">The sequence shown here is derived from an EMBL/GenBank/DDBJ whole genome shotgun (WGS) entry which is preliminary data.</text>
</comment>
<feature type="transmembrane region" description="Helical" evidence="5">
    <location>
        <begin position="322"/>
        <end position="340"/>
    </location>
</feature>
<protein>
    <submittedName>
        <fullName evidence="7">MFS transporter</fullName>
    </submittedName>
</protein>
<dbReference type="PROSITE" id="PS50850">
    <property type="entry name" value="MFS"/>
    <property type="match status" value="1"/>
</dbReference>
<evidence type="ECO:0000256" key="1">
    <source>
        <dbReference type="ARBA" id="ARBA00004141"/>
    </source>
</evidence>
<dbReference type="PANTHER" id="PTHR23508">
    <property type="entry name" value="CARBOXYLIC ACID TRANSPORTER PROTEIN HOMOLOG"/>
    <property type="match status" value="1"/>
</dbReference>
<dbReference type="InterPro" id="IPR036259">
    <property type="entry name" value="MFS_trans_sf"/>
</dbReference>
<feature type="transmembrane region" description="Helical" evidence="5">
    <location>
        <begin position="180"/>
        <end position="199"/>
    </location>
</feature>
<dbReference type="AlphaFoldDB" id="A0A2W5NXV9"/>
<proteinExistence type="predicted"/>
<feature type="transmembrane region" description="Helical" evidence="5">
    <location>
        <begin position="410"/>
        <end position="433"/>
    </location>
</feature>
<organism evidence="7 8">
    <name type="scientific">Sphingomonas taxi</name>
    <dbReference type="NCBI Taxonomy" id="1549858"/>
    <lineage>
        <taxon>Bacteria</taxon>
        <taxon>Pseudomonadati</taxon>
        <taxon>Pseudomonadota</taxon>
        <taxon>Alphaproteobacteria</taxon>
        <taxon>Sphingomonadales</taxon>
        <taxon>Sphingomonadaceae</taxon>
        <taxon>Sphingomonas</taxon>
    </lineage>
</organism>
<feature type="transmembrane region" description="Helical" evidence="5">
    <location>
        <begin position="346"/>
        <end position="372"/>
    </location>
</feature>
<evidence type="ECO:0000256" key="5">
    <source>
        <dbReference type="SAM" id="Phobius"/>
    </source>
</evidence>
<keyword evidence="4 5" id="KW-0472">Membrane</keyword>
<evidence type="ECO:0000256" key="2">
    <source>
        <dbReference type="ARBA" id="ARBA00022692"/>
    </source>
</evidence>
<dbReference type="SUPFAM" id="SSF103473">
    <property type="entry name" value="MFS general substrate transporter"/>
    <property type="match status" value="1"/>
</dbReference>
<dbReference type="EMBL" id="QFQI01000018">
    <property type="protein sequence ID" value="PZQ58356.1"/>
    <property type="molecule type" value="Genomic_DNA"/>
</dbReference>
<evidence type="ECO:0000259" key="6">
    <source>
        <dbReference type="PROSITE" id="PS50850"/>
    </source>
</evidence>